<feature type="compositionally biased region" description="Basic residues" evidence="4">
    <location>
        <begin position="799"/>
        <end position="809"/>
    </location>
</feature>
<accession>A0A5M3ME76</accession>
<feature type="repeat" description="WD" evidence="3">
    <location>
        <begin position="466"/>
        <end position="507"/>
    </location>
</feature>
<feature type="region of interest" description="Disordered" evidence="4">
    <location>
        <begin position="741"/>
        <end position="870"/>
    </location>
</feature>
<evidence type="ECO:0000256" key="4">
    <source>
        <dbReference type="SAM" id="MobiDB-lite"/>
    </source>
</evidence>
<dbReference type="InterPro" id="IPR020472">
    <property type="entry name" value="WD40_PAC1"/>
</dbReference>
<dbReference type="AlphaFoldDB" id="A0A5M3ME76"/>
<proteinExistence type="predicted"/>
<feature type="repeat" description="WD" evidence="3">
    <location>
        <begin position="508"/>
        <end position="540"/>
    </location>
</feature>
<dbReference type="GeneID" id="19206045"/>
<keyword evidence="1 3" id="KW-0853">WD repeat</keyword>
<evidence type="ECO:0000313" key="6">
    <source>
        <dbReference type="Proteomes" id="UP000053558"/>
    </source>
</evidence>
<keyword evidence="2" id="KW-0677">Repeat</keyword>
<feature type="repeat" description="WD" evidence="3">
    <location>
        <begin position="183"/>
        <end position="210"/>
    </location>
</feature>
<protein>
    <submittedName>
        <fullName evidence="5">WD40 repeat-like protein</fullName>
    </submittedName>
</protein>
<dbReference type="InterPro" id="IPR011047">
    <property type="entry name" value="Quinoprotein_ADH-like_sf"/>
</dbReference>
<dbReference type="SMART" id="SM00320">
    <property type="entry name" value="WD40"/>
    <property type="match status" value="14"/>
</dbReference>
<dbReference type="PANTHER" id="PTHR19848:SF8">
    <property type="entry name" value="F-BOX AND WD REPEAT DOMAIN CONTAINING 7"/>
    <property type="match status" value="1"/>
</dbReference>
<dbReference type="PANTHER" id="PTHR19848">
    <property type="entry name" value="WD40 REPEAT PROTEIN"/>
    <property type="match status" value="1"/>
</dbReference>
<evidence type="ECO:0000256" key="3">
    <source>
        <dbReference type="PROSITE-ProRule" id="PRU00221"/>
    </source>
</evidence>
<reference evidence="6" key="1">
    <citation type="journal article" date="2012" name="Science">
        <title>The Paleozoic origin of enzymatic lignin decomposition reconstructed from 31 fungal genomes.</title>
        <authorList>
            <person name="Floudas D."/>
            <person name="Binder M."/>
            <person name="Riley R."/>
            <person name="Barry K."/>
            <person name="Blanchette R.A."/>
            <person name="Henrissat B."/>
            <person name="Martinez A.T."/>
            <person name="Otillar R."/>
            <person name="Spatafora J.W."/>
            <person name="Yadav J.S."/>
            <person name="Aerts A."/>
            <person name="Benoit I."/>
            <person name="Boyd A."/>
            <person name="Carlson A."/>
            <person name="Copeland A."/>
            <person name="Coutinho P.M."/>
            <person name="de Vries R.P."/>
            <person name="Ferreira P."/>
            <person name="Findley K."/>
            <person name="Foster B."/>
            <person name="Gaskell J."/>
            <person name="Glotzer D."/>
            <person name="Gorecki P."/>
            <person name="Heitman J."/>
            <person name="Hesse C."/>
            <person name="Hori C."/>
            <person name="Igarashi K."/>
            <person name="Jurgens J.A."/>
            <person name="Kallen N."/>
            <person name="Kersten P."/>
            <person name="Kohler A."/>
            <person name="Kuees U."/>
            <person name="Kumar T.K.A."/>
            <person name="Kuo A."/>
            <person name="LaButti K."/>
            <person name="Larrondo L.F."/>
            <person name="Lindquist E."/>
            <person name="Ling A."/>
            <person name="Lombard V."/>
            <person name="Lucas S."/>
            <person name="Lundell T."/>
            <person name="Martin R."/>
            <person name="McLaughlin D.J."/>
            <person name="Morgenstern I."/>
            <person name="Morin E."/>
            <person name="Murat C."/>
            <person name="Nagy L.G."/>
            <person name="Nolan M."/>
            <person name="Ohm R.A."/>
            <person name="Patyshakuliyeva A."/>
            <person name="Rokas A."/>
            <person name="Ruiz-Duenas F.J."/>
            <person name="Sabat G."/>
            <person name="Salamov A."/>
            <person name="Samejima M."/>
            <person name="Schmutz J."/>
            <person name="Slot J.C."/>
            <person name="St John F."/>
            <person name="Stenlid J."/>
            <person name="Sun H."/>
            <person name="Sun S."/>
            <person name="Syed K."/>
            <person name="Tsang A."/>
            <person name="Wiebenga A."/>
            <person name="Young D."/>
            <person name="Pisabarro A."/>
            <person name="Eastwood D.C."/>
            <person name="Martin F."/>
            <person name="Cullen D."/>
            <person name="Grigoriev I.V."/>
            <person name="Hibbett D.S."/>
        </authorList>
    </citation>
    <scope>NUCLEOTIDE SEQUENCE [LARGE SCALE GENOMIC DNA]</scope>
    <source>
        <strain evidence="6">RWD-64-598 SS2</strain>
    </source>
</reference>
<feature type="repeat" description="WD" evidence="3">
    <location>
        <begin position="550"/>
        <end position="591"/>
    </location>
</feature>
<feature type="repeat" description="WD" evidence="3">
    <location>
        <begin position="389"/>
        <end position="423"/>
    </location>
</feature>
<dbReference type="InterPro" id="IPR015943">
    <property type="entry name" value="WD40/YVTN_repeat-like_dom_sf"/>
</dbReference>
<dbReference type="SUPFAM" id="SSF50978">
    <property type="entry name" value="WD40 repeat-like"/>
    <property type="match status" value="1"/>
</dbReference>
<evidence type="ECO:0000256" key="1">
    <source>
        <dbReference type="ARBA" id="ARBA00022574"/>
    </source>
</evidence>
<dbReference type="PROSITE" id="PS00678">
    <property type="entry name" value="WD_REPEATS_1"/>
    <property type="match status" value="3"/>
</dbReference>
<dbReference type="Gene3D" id="2.130.10.10">
    <property type="entry name" value="YVTN repeat-like/Quinoprotein amine dehydrogenase"/>
    <property type="match status" value="6"/>
</dbReference>
<comment type="caution">
    <text evidence="5">The sequence shown here is derived from an EMBL/GenBank/DDBJ whole genome shotgun (WGS) entry which is preliminary data.</text>
</comment>
<name>A0A5M3ME76_CONPW</name>
<dbReference type="PROSITE" id="PS50082">
    <property type="entry name" value="WD_REPEATS_2"/>
    <property type="match status" value="11"/>
</dbReference>
<feature type="repeat" description="WD" evidence="3">
    <location>
        <begin position="430"/>
        <end position="464"/>
    </location>
</feature>
<feature type="region of interest" description="Disordered" evidence="4">
    <location>
        <begin position="28"/>
        <end position="51"/>
    </location>
</feature>
<evidence type="ECO:0000313" key="5">
    <source>
        <dbReference type="EMBL" id="EIW76915.1"/>
    </source>
</evidence>
<dbReference type="Proteomes" id="UP000053558">
    <property type="component" value="Unassembled WGS sequence"/>
</dbReference>
<dbReference type="Pfam" id="PF00400">
    <property type="entry name" value="WD40"/>
    <property type="match status" value="14"/>
</dbReference>
<dbReference type="InterPro" id="IPR001680">
    <property type="entry name" value="WD40_rpt"/>
</dbReference>
<feature type="compositionally biased region" description="Basic and acidic residues" evidence="4">
    <location>
        <begin position="703"/>
        <end position="713"/>
    </location>
</feature>
<feature type="region of interest" description="Disordered" evidence="4">
    <location>
        <begin position="679"/>
        <end position="713"/>
    </location>
</feature>
<evidence type="ECO:0000256" key="2">
    <source>
        <dbReference type="ARBA" id="ARBA00022737"/>
    </source>
</evidence>
<dbReference type="CDD" id="cd00200">
    <property type="entry name" value="WD40"/>
    <property type="match status" value="2"/>
</dbReference>
<feature type="compositionally biased region" description="Basic and acidic residues" evidence="4">
    <location>
        <begin position="810"/>
        <end position="822"/>
    </location>
</feature>
<feature type="repeat" description="WD" evidence="3">
    <location>
        <begin position="637"/>
        <end position="678"/>
    </location>
</feature>
<sequence>MSPDLMPDLSEIQGQPVAETADVAHSIAQSQNAKPAGDEGQPKPFSGHTNGVWAVAYSPDGRRIATGSRDRTIRIWSSKTGKQEGETIKGPASAVRTLSYSPNGKFLVSGTYGQLLQFWDAGDGYKQVGDAVKAETRSLLSVQYSPDGKLVASAGGDSGKVKLWNALTHKLVVELDGSAGSEVYSVTWAPGGNRLAAASNDHQIRIFDVEKCKLAIPPINVHKGEVNVVAYSPNGAFLASGSDDRTIRIWGAETGKTAKGPFRWFGVASVAWSPDSQHLVAGSRSPDLVVCVWDVDKGQMLFNGSLHRHIGSIWAVAYSPDGKYFVSADNSSERADAGRIQVWDANTGKAVLPVISDAEQRELEEKNKGGPGRHVHFSNDGKMCAGEAVTGVVWFSDGELFVTSGADGGVQVWDSRTGLQVGEPFKQGPVNALSISADDKKLATASDDATVRLFDIESGELLLGPLTGHTGAVLAVKLAADGSRLVSGGNDGTIRCWEGDTGKMVHVLEAHTGPVCALSLSKDESKLASGAEDNTILIWDWQTFGRVAGPFRHDDCVRALCFSPDGTCLLSGSDDCTARAWNITTGNLVFDAIQIHSGPVGAVDWSSDGSTLLTAGTDDWTICVWNAATGERIHEPLEGHGGSLKAAAFSPDGERILSGSRDCTLCMWDVATGDILLEKTKSDSQNESVSPGRSPYEPQGDLRAGKRTTDLPRHSYDSFMEIPATVTRQSKQAHQVRNFWDDADHKGSESIQTTKPTENRQRKMGFLKGIWRIRQNESTSKHSAKLKDKSATYASAKGHVMRRIRRHGTRDKDVVTARDKPRVLAAAEKPRRRRNSQEEPESDEGSDSPEESEDPNPPDTRSGSDNESDHGLVDTVFFCLCIPHCK</sequence>
<dbReference type="InterPro" id="IPR036322">
    <property type="entry name" value="WD40_repeat_dom_sf"/>
</dbReference>
<dbReference type="OrthoDB" id="6252103at2759"/>
<dbReference type="SUPFAM" id="SSF50998">
    <property type="entry name" value="Quinoprotein alcohol dehydrogenase-like"/>
    <property type="match status" value="1"/>
</dbReference>
<feature type="repeat" description="WD" evidence="3">
    <location>
        <begin position="219"/>
        <end position="260"/>
    </location>
</feature>
<dbReference type="PROSITE" id="PS50294">
    <property type="entry name" value="WD_REPEATS_REGION"/>
    <property type="match status" value="8"/>
</dbReference>
<organism evidence="5 6">
    <name type="scientific">Coniophora puteana (strain RWD-64-598)</name>
    <name type="common">Brown rot fungus</name>
    <dbReference type="NCBI Taxonomy" id="741705"/>
    <lineage>
        <taxon>Eukaryota</taxon>
        <taxon>Fungi</taxon>
        <taxon>Dikarya</taxon>
        <taxon>Basidiomycota</taxon>
        <taxon>Agaricomycotina</taxon>
        <taxon>Agaricomycetes</taxon>
        <taxon>Agaricomycetidae</taxon>
        <taxon>Boletales</taxon>
        <taxon>Coniophorineae</taxon>
        <taxon>Coniophoraceae</taxon>
        <taxon>Coniophora</taxon>
    </lineage>
</organism>
<feature type="compositionally biased region" description="Acidic residues" evidence="4">
    <location>
        <begin position="838"/>
        <end position="856"/>
    </location>
</feature>
<keyword evidence="6" id="KW-1185">Reference proteome</keyword>
<feature type="repeat" description="WD" evidence="3">
    <location>
        <begin position="45"/>
        <end position="86"/>
    </location>
</feature>
<dbReference type="RefSeq" id="XP_007773230.1">
    <property type="nucleotide sequence ID" value="XM_007775040.1"/>
</dbReference>
<feature type="repeat" description="WD" evidence="3">
    <location>
        <begin position="88"/>
        <end position="120"/>
    </location>
</feature>
<dbReference type="InterPro" id="IPR019775">
    <property type="entry name" value="WD40_repeat_CS"/>
</dbReference>
<dbReference type="EMBL" id="JH711585">
    <property type="protein sequence ID" value="EIW76915.1"/>
    <property type="molecule type" value="Genomic_DNA"/>
</dbReference>
<gene>
    <name evidence="5" type="ORF">CONPUDRAFT_168642</name>
</gene>
<dbReference type="KEGG" id="cput:CONPUDRAFT_168642"/>
<feature type="repeat" description="WD" evidence="3">
    <location>
        <begin position="593"/>
        <end position="635"/>
    </location>
</feature>
<dbReference type="PRINTS" id="PR00320">
    <property type="entry name" value="GPROTEINBRPT"/>
</dbReference>